<reference evidence="1" key="1">
    <citation type="journal article" date="2021" name="New Phytol.">
        <title>Evolutionary innovations through gain and loss of genes in the ectomycorrhizal Boletales.</title>
        <authorList>
            <person name="Wu G."/>
            <person name="Miyauchi S."/>
            <person name="Morin E."/>
            <person name="Kuo A."/>
            <person name="Drula E."/>
            <person name="Varga T."/>
            <person name="Kohler A."/>
            <person name="Feng B."/>
            <person name="Cao Y."/>
            <person name="Lipzen A."/>
            <person name="Daum C."/>
            <person name="Hundley H."/>
            <person name="Pangilinan J."/>
            <person name="Johnson J."/>
            <person name="Barry K."/>
            <person name="LaButti K."/>
            <person name="Ng V."/>
            <person name="Ahrendt S."/>
            <person name="Min B."/>
            <person name="Choi I.G."/>
            <person name="Park H."/>
            <person name="Plett J.M."/>
            <person name="Magnuson J."/>
            <person name="Spatafora J.W."/>
            <person name="Nagy L.G."/>
            <person name="Henrissat B."/>
            <person name="Grigoriev I.V."/>
            <person name="Yang Z.L."/>
            <person name="Xu J."/>
            <person name="Martin F.M."/>
        </authorList>
    </citation>
    <scope>NUCLEOTIDE SEQUENCE</scope>
    <source>
        <strain evidence="1">KUC20120723A-06</strain>
    </source>
</reference>
<proteinExistence type="predicted"/>
<evidence type="ECO:0000313" key="2">
    <source>
        <dbReference type="Proteomes" id="UP000790709"/>
    </source>
</evidence>
<sequence length="465" mass="50939">MPTHQSWHNRLTNFEHSSVSNSYRVSASIPTSSSLSPRVSASTDALASLAWIGAPSLGTSASTPSFTSGRGDVSVNAIRGDSHLSMAMAVDDHDISDDVLVEKLEKIRRESSQYEQRKSPPSAARHTPDRFQNTSLPLSDHDKSRLGGAQPGTVWAATPLSPLQHTTYSDFRSPQPAAPAAAGESDVDPDDASIWQAARKALLCVREILRTERKYQEALKSLLDGQTLTQPPDLMLGYLPGLLQTSETLLKGFIDDPSAWGVSTAFISSEDDLETAMVSWCAVAGNFFVDRKNGEGGSLMGSRLIFRRSLPASSRGSPVPPEKTNEGEPGSPLLPPMLTLMNEAGSRIKERQKIDDRYWRRSVEQGSTDSHGSSCRDLSADETHRKRSDAEKVRKSSRRLSVRDLAIQPTQRVMRYVLLYRDLLESTPATSPSRALVERALEAASRIAEKCDRAQNNVAFIPRRA</sequence>
<accession>A0ACB8BDA1</accession>
<comment type="caution">
    <text evidence="1">The sequence shown here is derived from an EMBL/GenBank/DDBJ whole genome shotgun (WGS) entry which is preliminary data.</text>
</comment>
<dbReference type="EMBL" id="MU266458">
    <property type="protein sequence ID" value="KAH7923238.1"/>
    <property type="molecule type" value="Genomic_DNA"/>
</dbReference>
<name>A0ACB8BDA1_9AGAM</name>
<gene>
    <name evidence="1" type="ORF">BV22DRAFT_598093</name>
</gene>
<keyword evidence="2" id="KW-1185">Reference proteome</keyword>
<evidence type="ECO:0000313" key="1">
    <source>
        <dbReference type="EMBL" id="KAH7923238.1"/>
    </source>
</evidence>
<organism evidence="1 2">
    <name type="scientific">Leucogyrophana mollusca</name>
    <dbReference type="NCBI Taxonomy" id="85980"/>
    <lineage>
        <taxon>Eukaryota</taxon>
        <taxon>Fungi</taxon>
        <taxon>Dikarya</taxon>
        <taxon>Basidiomycota</taxon>
        <taxon>Agaricomycotina</taxon>
        <taxon>Agaricomycetes</taxon>
        <taxon>Agaricomycetidae</taxon>
        <taxon>Boletales</taxon>
        <taxon>Boletales incertae sedis</taxon>
        <taxon>Leucogyrophana</taxon>
    </lineage>
</organism>
<dbReference type="Proteomes" id="UP000790709">
    <property type="component" value="Unassembled WGS sequence"/>
</dbReference>
<protein>
    <submittedName>
        <fullName evidence="1">Uncharacterized protein</fullName>
    </submittedName>
</protein>